<dbReference type="InterPro" id="IPR051906">
    <property type="entry name" value="TolC-like"/>
</dbReference>
<feature type="signal peptide" evidence="8">
    <location>
        <begin position="1"/>
        <end position="24"/>
    </location>
</feature>
<comment type="subcellular location">
    <subcellularLocation>
        <location evidence="1">Cell outer membrane</location>
    </subcellularLocation>
</comment>
<comment type="similarity">
    <text evidence="2">Belongs to the outer membrane factor (OMF) (TC 1.B.17) family.</text>
</comment>
<evidence type="ECO:0000256" key="1">
    <source>
        <dbReference type="ARBA" id="ARBA00004442"/>
    </source>
</evidence>
<keyword evidence="6" id="KW-0472">Membrane</keyword>
<feature type="chain" id="PRO_5032896885" description="Outer membrane efflux protein" evidence="8">
    <location>
        <begin position="25"/>
        <end position="307"/>
    </location>
</feature>
<keyword evidence="5" id="KW-0812">Transmembrane</keyword>
<evidence type="ECO:0000256" key="4">
    <source>
        <dbReference type="ARBA" id="ARBA00022452"/>
    </source>
</evidence>
<keyword evidence="3" id="KW-0813">Transport</keyword>
<sequence length="307" mass="32460">MAYPVINRCLVPLLLGLVLLPASAETLEQAWSQALGSSRTLKAEARKVDAASEQRHAAQAAAGPVVSLQGNWLKLEREPKARMDLSPLTSGLPLPLRGLLPGSMEASLSDDQVTLAEARISLPVYTSGRLTHLHDAAQAAEQAAQYGEERTRQDVKLDVAEAYFNVLRARDAEQVARELLTSLSAYRRDVGNFYQKGLVARGDVLGADVAVADARQKLIAAGQAASVARAAYNRLLGLAVWSAGEPRRGELPARTAQPAATYRVGRKPAAGTGGAGRLVQFAGGQGQKREGGSRAASGRVCLVHLSG</sequence>
<gene>
    <name evidence="9" type="ORF">GKE73_00605</name>
</gene>
<dbReference type="AlphaFoldDB" id="A0A844G7L4"/>
<dbReference type="GO" id="GO:0015288">
    <property type="term" value="F:porin activity"/>
    <property type="evidence" value="ECO:0007669"/>
    <property type="project" value="TreeGrafter"/>
</dbReference>
<evidence type="ECO:0000256" key="6">
    <source>
        <dbReference type="ARBA" id="ARBA00023136"/>
    </source>
</evidence>
<dbReference type="EMBL" id="WLYX01000001">
    <property type="protein sequence ID" value="MTD32336.1"/>
    <property type="molecule type" value="Genomic_DNA"/>
</dbReference>
<evidence type="ECO:0000256" key="2">
    <source>
        <dbReference type="ARBA" id="ARBA00007613"/>
    </source>
</evidence>
<dbReference type="InterPro" id="IPR003423">
    <property type="entry name" value="OMP_efflux"/>
</dbReference>
<evidence type="ECO:0000256" key="8">
    <source>
        <dbReference type="SAM" id="SignalP"/>
    </source>
</evidence>
<dbReference type="PANTHER" id="PTHR30026:SF20">
    <property type="entry name" value="OUTER MEMBRANE PROTEIN TOLC"/>
    <property type="match status" value="1"/>
</dbReference>
<protein>
    <recommendedName>
        <fullName evidence="11">Outer membrane efflux protein</fullName>
    </recommendedName>
</protein>
<evidence type="ECO:0008006" key="11">
    <source>
        <dbReference type="Google" id="ProtNLM"/>
    </source>
</evidence>
<dbReference type="GO" id="GO:0015562">
    <property type="term" value="F:efflux transmembrane transporter activity"/>
    <property type="evidence" value="ECO:0007669"/>
    <property type="project" value="InterPro"/>
</dbReference>
<evidence type="ECO:0000313" key="9">
    <source>
        <dbReference type="EMBL" id="MTD32336.1"/>
    </source>
</evidence>
<keyword evidence="7" id="KW-0998">Cell outer membrane</keyword>
<accession>A0A844G7L4</accession>
<dbReference type="GO" id="GO:1990281">
    <property type="term" value="C:efflux pump complex"/>
    <property type="evidence" value="ECO:0007669"/>
    <property type="project" value="TreeGrafter"/>
</dbReference>
<evidence type="ECO:0000256" key="7">
    <source>
        <dbReference type="ARBA" id="ARBA00023237"/>
    </source>
</evidence>
<keyword evidence="4" id="KW-1134">Transmembrane beta strand</keyword>
<name>A0A844G7L4_9NEIS</name>
<organism evidence="9 10">
    <name type="scientific">Paludibacterium denitrificans</name>
    <dbReference type="NCBI Taxonomy" id="2675226"/>
    <lineage>
        <taxon>Bacteria</taxon>
        <taxon>Pseudomonadati</taxon>
        <taxon>Pseudomonadota</taxon>
        <taxon>Betaproteobacteria</taxon>
        <taxon>Neisseriales</taxon>
        <taxon>Chromobacteriaceae</taxon>
        <taxon>Paludibacterium</taxon>
    </lineage>
</organism>
<evidence type="ECO:0000256" key="5">
    <source>
        <dbReference type="ARBA" id="ARBA00022692"/>
    </source>
</evidence>
<dbReference type="Proteomes" id="UP000446658">
    <property type="component" value="Unassembled WGS sequence"/>
</dbReference>
<dbReference type="PANTHER" id="PTHR30026">
    <property type="entry name" value="OUTER MEMBRANE PROTEIN TOLC"/>
    <property type="match status" value="1"/>
</dbReference>
<dbReference type="Gene3D" id="1.20.1600.10">
    <property type="entry name" value="Outer membrane efflux proteins (OEP)"/>
    <property type="match status" value="1"/>
</dbReference>
<keyword evidence="8" id="KW-0732">Signal</keyword>
<dbReference type="Pfam" id="PF02321">
    <property type="entry name" value="OEP"/>
    <property type="match status" value="1"/>
</dbReference>
<evidence type="ECO:0000256" key="3">
    <source>
        <dbReference type="ARBA" id="ARBA00022448"/>
    </source>
</evidence>
<comment type="caution">
    <text evidence="9">The sequence shown here is derived from an EMBL/GenBank/DDBJ whole genome shotgun (WGS) entry which is preliminary data.</text>
</comment>
<dbReference type="SUPFAM" id="SSF56954">
    <property type="entry name" value="Outer membrane efflux proteins (OEP)"/>
    <property type="match status" value="1"/>
</dbReference>
<proteinExistence type="inferred from homology"/>
<evidence type="ECO:0000313" key="10">
    <source>
        <dbReference type="Proteomes" id="UP000446658"/>
    </source>
</evidence>
<dbReference type="GO" id="GO:0009279">
    <property type="term" value="C:cell outer membrane"/>
    <property type="evidence" value="ECO:0007669"/>
    <property type="project" value="UniProtKB-SubCell"/>
</dbReference>
<keyword evidence="10" id="KW-1185">Reference proteome</keyword>
<reference evidence="9 10" key="1">
    <citation type="submission" date="2019-11" db="EMBL/GenBank/DDBJ databases">
        <title>Draft genome sequence of Paludibacterium sp. dN18-1.</title>
        <authorList>
            <person name="Im W.-T."/>
        </authorList>
    </citation>
    <scope>NUCLEOTIDE SEQUENCE [LARGE SCALE GENOMIC DNA]</scope>
    <source>
        <strain evidence="10">dN 18-1</strain>
    </source>
</reference>